<evidence type="ECO:0000256" key="7">
    <source>
        <dbReference type="SAM" id="SignalP"/>
    </source>
</evidence>
<dbReference type="PROSITE" id="PS51892">
    <property type="entry name" value="SUBTILASE"/>
    <property type="match status" value="1"/>
</dbReference>
<dbReference type="SUPFAM" id="SSF52743">
    <property type="entry name" value="Subtilisin-like"/>
    <property type="match status" value="1"/>
</dbReference>
<dbReference type="PANTHER" id="PTHR43806:SF11">
    <property type="entry name" value="CEREVISIN-RELATED"/>
    <property type="match status" value="1"/>
</dbReference>
<comment type="caution">
    <text evidence="9">The sequence shown here is derived from an EMBL/GenBank/DDBJ whole genome shotgun (WGS) entry which is preliminary data.</text>
</comment>
<dbReference type="InterPro" id="IPR015500">
    <property type="entry name" value="Peptidase_S8_subtilisin-rel"/>
</dbReference>
<dbReference type="PROSITE" id="PS00136">
    <property type="entry name" value="SUBTILASE_ASP"/>
    <property type="match status" value="1"/>
</dbReference>
<feature type="active site" description="Charge relay system" evidence="5">
    <location>
        <position position="146"/>
    </location>
</feature>
<feature type="domain" description="Peptidase S8/S53" evidence="8">
    <location>
        <begin position="137"/>
        <end position="463"/>
    </location>
</feature>
<evidence type="ECO:0000313" key="10">
    <source>
        <dbReference type="Proteomes" id="UP001267878"/>
    </source>
</evidence>
<dbReference type="Gene3D" id="3.40.50.200">
    <property type="entry name" value="Peptidase S8/S53 domain"/>
    <property type="match status" value="1"/>
</dbReference>
<accession>A0ABU1VT76</accession>
<evidence type="ECO:0000313" key="9">
    <source>
        <dbReference type="EMBL" id="MDR7100687.1"/>
    </source>
</evidence>
<dbReference type="InterPro" id="IPR023827">
    <property type="entry name" value="Peptidase_S8_Asp-AS"/>
</dbReference>
<dbReference type="InterPro" id="IPR000209">
    <property type="entry name" value="Peptidase_S8/S53_dom"/>
</dbReference>
<proteinExistence type="inferred from homology"/>
<reference evidence="9 10" key="1">
    <citation type="submission" date="2023-07" db="EMBL/GenBank/DDBJ databases">
        <title>Sorghum-associated microbial communities from plants grown in Nebraska, USA.</title>
        <authorList>
            <person name="Schachtman D."/>
        </authorList>
    </citation>
    <scope>NUCLEOTIDE SEQUENCE [LARGE SCALE GENOMIC DNA]</scope>
    <source>
        <strain evidence="9 10">BE187</strain>
    </source>
</reference>
<dbReference type="Pfam" id="PF00082">
    <property type="entry name" value="Peptidase_S8"/>
    <property type="match status" value="1"/>
</dbReference>
<comment type="similarity">
    <text evidence="1 5 6">Belongs to the peptidase S8 family.</text>
</comment>
<feature type="active site" description="Charge relay system" evidence="5">
    <location>
        <position position="414"/>
    </location>
</feature>
<dbReference type="InterPro" id="IPR050131">
    <property type="entry name" value="Peptidase_S8_subtilisin-like"/>
</dbReference>
<feature type="chain" id="PRO_5045883977" evidence="7">
    <location>
        <begin position="24"/>
        <end position="473"/>
    </location>
</feature>
<feature type="signal peptide" evidence="7">
    <location>
        <begin position="1"/>
        <end position="23"/>
    </location>
</feature>
<keyword evidence="10" id="KW-1185">Reference proteome</keyword>
<evidence type="ECO:0000256" key="2">
    <source>
        <dbReference type="ARBA" id="ARBA00022670"/>
    </source>
</evidence>
<organism evidence="9 10">
    <name type="scientific">Agrilutibacter niabensis</name>
    <dbReference type="NCBI Taxonomy" id="380628"/>
    <lineage>
        <taxon>Bacteria</taxon>
        <taxon>Pseudomonadati</taxon>
        <taxon>Pseudomonadota</taxon>
        <taxon>Gammaproteobacteria</taxon>
        <taxon>Lysobacterales</taxon>
        <taxon>Lysobacteraceae</taxon>
        <taxon>Agrilutibacter</taxon>
    </lineage>
</organism>
<protein>
    <submittedName>
        <fullName evidence="9">Subtilisin family serine protease</fullName>
    </submittedName>
</protein>
<gene>
    <name evidence="9" type="ORF">J2X04_003068</name>
</gene>
<keyword evidence="3 5" id="KW-0378">Hydrolase</keyword>
<dbReference type="InterPro" id="IPR036852">
    <property type="entry name" value="Peptidase_S8/S53_dom_sf"/>
</dbReference>
<dbReference type="GO" id="GO:0008233">
    <property type="term" value="F:peptidase activity"/>
    <property type="evidence" value="ECO:0007669"/>
    <property type="project" value="UniProtKB-KW"/>
</dbReference>
<dbReference type="GO" id="GO:0006508">
    <property type="term" value="P:proteolysis"/>
    <property type="evidence" value="ECO:0007669"/>
    <property type="project" value="UniProtKB-KW"/>
</dbReference>
<feature type="active site" description="Charge relay system" evidence="5">
    <location>
        <position position="184"/>
    </location>
</feature>
<dbReference type="InterPro" id="IPR023828">
    <property type="entry name" value="Peptidase_S8_Ser-AS"/>
</dbReference>
<evidence type="ECO:0000256" key="3">
    <source>
        <dbReference type="ARBA" id="ARBA00022801"/>
    </source>
</evidence>
<dbReference type="Proteomes" id="UP001267878">
    <property type="component" value="Unassembled WGS sequence"/>
</dbReference>
<evidence type="ECO:0000256" key="1">
    <source>
        <dbReference type="ARBA" id="ARBA00011073"/>
    </source>
</evidence>
<keyword evidence="4 5" id="KW-0720">Serine protease</keyword>
<evidence type="ECO:0000256" key="5">
    <source>
        <dbReference type="PROSITE-ProRule" id="PRU01240"/>
    </source>
</evidence>
<evidence type="ECO:0000256" key="4">
    <source>
        <dbReference type="ARBA" id="ARBA00022825"/>
    </source>
</evidence>
<name>A0ABU1VT76_9GAMM</name>
<evidence type="ECO:0000256" key="6">
    <source>
        <dbReference type="RuleBase" id="RU003355"/>
    </source>
</evidence>
<dbReference type="EMBL" id="JAVDVW010000002">
    <property type="protein sequence ID" value="MDR7100687.1"/>
    <property type="molecule type" value="Genomic_DNA"/>
</dbReference>
<dbReference type="PANTHER" id="PTHR43806">
    <property type="entry name" value="PEPTIDASE S8"/>
    <property type="match status" value="1"/>
</dbReference>
<evidence type="ECO:0000259" key="8">
    <source>
        <dbReference type="Pfam" id="PF00082"/>
    </source>
</evidence>
<keyword evidence="7" id="KW-0732">Signal</keyword>
<dbReference type="RefSeq" id="WP_310055760.1">
    <property type="nucleotide sequence ID" value="NZ_JAVDVW010000002.1"/>
</dbReference>
<dbReference type="PROSITE" id="PS00138">
    <property type="entry name" value="SUBTILASE_SER"/>
    <property type="match status" value="1"/>
</dbReference>
<sequence>MRQLSRAIGVALGGVVFASSAHAATYVVQAKNLAFDTQLARKIEAAGGTITARLPQIGVVIVESTDGAFKARAAKVQGVRSVAQDIELQYDVPEATSVVDADFANPPASGDNDTRFNLEWGSAAVDVAGAWNAGYRGAGATVAVLDSGIACLHPDIAANLLMSESTSFVPGEGVCLTHVNAFNHGSHTAGTIASPDNGIGTIGVAPEAKILAVKVLSEVSGSGSFQGIINGIVYAADHGADVINMSLGVRGGLQVNGPGANDTAELVNATKRAVAYARSQNAITIVSAGNDGRDLDHDSGVQICDGTDCYRANLRAFPAQLPNVVSVAATSPVGWATAGGSNLDLPASYTNYGQSGISVAAPGGDFAYPGNENCVVAGIARPCWVFDGVFAVGGYAQNPGGPLLASYSWSSGTSMAAPHVSGVAALIIGKHGGELAPSEVERILRASSDDLGKPGNDDYYGAGRVNAAKAVQF</sequence>
<dbReference type="PRINTS" id="PR00723">
    <property type="entry name" value="SUBTILISIN"/>
</dbReference>
<keyword evidence="2 5" id="KW-0645">Protease</keyword>